<keyword evidence="3" id="KW-1185">Reference proteome</keyword>
<evidence type="ECO:0000259" key="1">
    <source>
        <dbReference type="Pfam" id="PF05685"/>
    </source>
</evidence>
<dbReference type="InterPro" id="IPR012296">
    <property type="entry name" value="Nuclease_put_TT1808"/>
</dbReference>
<dbReference type="Proteomes" id="UP001596378">
    <property type="component" value="Unassembled WGS sequence"/>
</dbReference>
<feature type="domain" description="Putative restriction endonuclease" evidence="1">
    <location>
        <begin position="19"/>
        <end position="179"/>
    </location>
</feature>
<gene>
    <name evidence="2" type="ORF">ACFQMJ_14850</name>
</gene>
<dbReference type="Gene3D" id="3.90.1570.10">
    <property type="entry name" value="tt1808, chain A"/>
    <property type="match status" value="1"/>
</dbReference>
<proteinExistence type="predicted"/>
<dbReference type="Pfam" id="PF05685">
    <property type="entry name" value="Uma2"/>
    <property type="match status" value="1"/>
</dbReference>
<dbReference type="PANTHER" id="PTHR34107:SF4">
    <property type="entry name" value="SLL1222 PROTEIN"/>
    <property type="match status" value="1"/>
</dbReference>
<dbReference type="RefSeq" id="WP_378049275.1">
    <property type="nucleotide sequence ID" value="NZ_JBHMDN010000020.1"/>
</dbReference>
<dbReference type="EMBL" id="JBHTAI010000008">
    <property type="protein sequence ID" value="MFC7149801.1"/>
    <property type="molecule type" value="Genomic_DNA"/>
</dbReference>
<sequence>MARKKTNKDRIMEHPVTYEAYAEMPDDGQRYEVLEGELELMSPAPSTVHQVIGSALHLHVQGCASEYFILIAPLDVILSRTNVVQPDLIMVHRSRADIVTMRGVEGAPDLVVEVLSPWLHKRDRERKLNIYAKHGVPEYWIIDPAAQTLERFELNGELQYELRELCENDDRISSDKLPCVSFPVGELFKDELVRRLLALN</sequence>
<dbReference type="SUPFAM" id="SSF52980">
    <property type="entry name" value="Restriction endonuclease-like"/>
    <property type="match status" value="1"/>
</dbReference>
<evidence type="ECO:0000313" key="3">
    <source>
        <dbReference type="Proteomes" id="UP001596378"/>
    </source>
</evidence>
<dbReference type="PANTHER" id="PTHR34107">
    <property type="entry name" value="SLL0198 PROTEIN-RELATED"/>
    <property type="match status" value="1"/>
</dbReference>
<dbReference type="InterPro" id="IPR011335">
    <property type="entry name" value="Restrct_endonuc-II-like"/>
</dbReference>
<accession>A0ABW2F9V6</accession>
<evidence type="ECO:0000313" key="2">
    <source>
        <dbReference type="EMBL" id="MFC7149801.1"/>
    </source>
</evidence>
<comment type="caution">
    <text evidence="2">The sequence shown here is derived from an EMBL/GenBank/DDBJ whole genome shotgun (WGS) entry which is preliminary data.</text>
</comment>
<dbReference type="CDD" id="cd06260">
    <property type="entry name" value="DUF820-like"/>
    <property type="match status" value="1"/>
</dbReference>
<reference evidence="3" key="1">
    <citation type="journal article" date="2019" name="Int. J. Syst. Evol. Microbiol.">
        <title>The Global Catalogue of Microorganisms (GCM) 10K type strain sequencing project: providing services to taxonomists for standard genome sequencing and annotation.</title>
        <authorList>
            <consortium name="The Broad Institute Genomics Platform"/>
            <consortium name="The Broad Institute Genome Sequencing Center for Infectious Disease"/>
            <person name="Wu L."/>
            <person name="Ma J."/>
        </authorList>
    </citation>
    <scope>NUCLEOTIDE SEQUENCE [LARGE SCALE GENOMIC DNA]</scope>
    <source>
        <strain evidence="3">KCTC 12907</strain>
    </source>
</reference>
<dbReference type="GO" id="GO:0004519">
    <property type="term" value="F:endonuclease activity"/>
    <property type="evidence" value="ECO:0007669"/>
    <property type="project" value="UniProtKB-KW"/>
</dbReference>
<name>A0ABW2F9V6_9BACL</name>
<keyword evidence="2" id="KW-0540">Nuclease</keyword>
<organism evidence="2 3">
    <name type="scientific">Cohnella cellulosilytica</name>
    <dbReference type="NCBI Taxonomy" id="986710"/>
    <lineage>
        <taxon>Bacteria</taxon>
        <taxon>Bacillati</taxon>
        <taxon>Bacillota</taxon>
        <taxon>Bacilli</taxon>
        <taxon>Bacillales</taxon>
        <taxon>Paenibacillaceae</taxon>
        <taxon>Cohnella</taxon>
    </lineage>
</organism>
<protein>
    <submittedName>
        <fullName evidence="2">Uma2 family endonuclease</fullName>
    </submittedName>
</protein>
<dbReference type="InterPro" id="IPR008538">
    <property type="entry name" value="Uma2"/>
</dbReference>
<keyword evidence="2" id="KW-0255">Endonuclease</keyword>
<keyword evidence="2" id="KW-0378">Hydrolase</keyword>